<name>A0A0J7Y7Q9_9SPHN</name>
<keyword evidence="3" id="KW-1185">Reference proteome</keyword>
<dbReference type="AlphaFoldDB" id="A0A0J7Y7Q9"/>
<dbReference type="RefSeq" id="WP_059149906.1">
    <property type="nucleotide sequence ID" value="NZ_KQ130452.1"/>
</dbReference>
<keyword evidence="1" id="KW-0472">Membrane</keyword>
<comment type="caution">
    <text evidence="2">The sequence shown here is derived from an EMBL/GenBank/DDBJ whole genome shotgun (WGS) entry which is preliminary data.</text>
</comment>
<accession>A0A0J7Y7Q9</accession>
<keyword evidence="1" id="KW-0812">Transmembrane</keyword>
<dbReference type="EMBL" id="JACU01000002">
    <property type="protein sequence ID" value="KMS59974.1"/>
    <property type="molecule type" value="Genomic_DNA"/>
</dbReference>
<dbReference type="PATRIC" id="fig|1114963.3.peg.439"/>
<evidence type="ECO:0000313" key="3">
    <source>
        <dbReference type="Proteomes" id="UP000052268"/>
    </source>
</evidence>
<gene>
    <name evidence="2" type="ORF">V474_07705</name>
</gene>
<evidence type="ECO:0000313" key="2">
    <source>
        <dbReference type="EMBL" id="KMS59974.1"/>
    </source>
</evidence>
<feature type="transmembrane region" description="Helical" evidence="1">
    <location>
        <begin position="82"/>
        <end position="104"/>
    </location>
</feature>
<organism evidence="2 3">
    <name type="scientific">Novosphingobium barchaimii LL02</name>
    <dbReference type="NCBI Taxonomy" id="1114963"/>
    <lineage>
        <taxon>Bacteria</taxon>
        <taxon>Pseudomonadati</taxon>
        <taxon>Pseudomonadota</taxon>
        <taxon>Alphaproteobacteria</taxon>
        <taxon>Sphingomonadales</taxon>
        <taxon>Sphingomonadaceae</taxon>
        <taxon>Novosphingobium</taxon>
    </lineage>
</organism>
<keyword evidence="1" id="KW-1133">Transmembrane helix</keyword>
<protein>
    <submittedName>
        <fullName evidence="2">Uncharacterized protein</fullName>
    </submittedName>
</protein>
<proteinExistence type="predicted"/>
<evidence type="ECO:0000256" key="1">
    <source>
        <dbReference type="SAM" id="Phobius"/>
    </source>
</evidence>
<dbReference type="Proteomes" id="UP000052268">
    <property type="component" value="Unassembled WGS sequence"/>
</dbReference>
<sequence>MADDPVPQRIEIPKRAKQRRFEQFERMGEARVRELILIGRYTGQTLEWAREWLSRFDNASREERMEASNRESSQTARSAKNAAWAAAIAAVMAVIVPIVMPFIFRYFGIKP</sequence>
<reference evidence="2 3" key="1">
    <citation type="journal article" date="2015" name="G3 (Bethesda)">
        <title>Insights into Ongoing Evolution of the Hexachlorocyclohexane Catabolic Pathway from Comparative Genomics of Ten Sphingomonadaceae Strains.</title>
        <authorList>
            <person name="Pearce S.L."/>
            <person name="Oakeshott J.G."/>
            <person name="Pandey G."/>
        </authorList>
    </citation>
    <scope>NUCLEOTIDE SEQUENCE [LARGE SCALE GENOMIC DNA]</scope>
    <source>
        <strain evidence="2 3">LL02</strain>
    </source>
</reference>